<name>A0A9P8UMN4_9PEZI</name>
<feature type="compositionally biased region" description="Low complexity" evidence="1">
    <location>
        <begin position="354"/>
        <end position="364"/>
    </location>
</feature>
<proteinExistence type="predicted"/>
<feature type="compositionally biased region" description="Basic and acidic residues" evidence="1">
    <location>
        <begin position="286"/>
        <end position="303"/>
    </location>
</feature>
<dbReference type="GeneID" id="70124484"/>
<reference evidence="2" key="1">
    <citation type="journal article" date="2021" name="Nat. Commun.">
        <title>Genetic determinants of endophytism in the Arabidopsis root mycobiome.</title>
        <authorList>
            <person name="Mesny F."/>
            <person name="Miyauchi S."/>
            <person name="Thiergart T."/>
            <person name="Pickel B."/>
            <person name="Atanasova L."/>
            <person name="Karlsson M."/>
            <person name="Huettel B."/>
            <person name="Barry K.W."/>
            <person name="Haridas S."/>
            <person name="Chen C."/>
            <person name="Bauer D."/>
            <person name="Andreopoulos W."/>
            <person name="Pangilinan J."/>
            <person name="LaButti K."/>
            <person name="Riley R."/>
            <person name="Lipzen A."/>
            <person name="Clum A."/>
            <person name="Drula E."/>
            <person name="Henrissat B."/>
            <person name="Kohler A."/>
            <person name="Grigoriev I.V."/>
            <person name="Martin F.M."/>
            <person name="Hacquard S."/>
        </authorList>
    </citation>
    <scope>NUCLEOTIDE SEQUENCE</scope>
    <source>
        <strain evidence="2">MPI-SDFR-AT-0073</strain>
    </source>
</reference>
<feature type="compositionally biased region" description="Low complexity" evidence="1">
    <location>
        <begin position="549"/>
        <end position="567"/>
    </location>
</feature>
<feature type="compositionally biased region" description="Polar residues" evidence="1">
    <location>
        <begin position="38"/>
        <end position="52"/>
    </location>
</feature>
<evidence type="ECO:0000256" key="1">
    <source>
        <dbReference type="SAM" id="MobiDB-lite"/>
    </source>
</evidence>
<evidence type="ECO:0000313" key="2">
    <source>
        <dbReference type="EMBL" id="KAH6655081.1"/>
    </source>
</evidence>
<feature type="region of interest" description="Disordered" evidence="1">
    <location>
        <begin position="522"/>
        <end position="575"/>
    </location>
</feature>
<feature type="compositionally biased region" description="Basic and acidic residues" evidence="1">
    <location>
        <begin position="126"/>
        <end position="142"/>
    </location>
</feature>
<dbReference type="RefSeq" id="XP_045959346.1">
    <property type="nucleotide sequence ID" value="XM_046095591.1"/>
</dbReference>
<feature type="compositionally biased region" description="Basic and acidic residues" evidence="1">
    <location>
        <begin position="337"/>
        <end position="352"/>
    </location>
</feature>
<feature type="compositionally biased region" description="Polar residues" evidence="1">
    <location>
        <begin position="434"/>
        <end position="443"/>
    </location>
</feature>
<comment type="caution">
    <text evidence="2">The sequence shown here is derived from an EMBL/GenBank/DDBJ whole genome shotgun (WGS) entry which is preliminary data.</text>
</comment>
<gene>
    <name evidence="2" type="ORF">BKA67DRAFT_225798</name>
</gene>
<feature type="compositionally biased region" description="Basic and acidic residues" evidence="1">
    <location>
        <begin position="256"/>
        <end position="268"/>
    </location>
</feature>
<feature type="compositionally biased region" description="Basic and acidic residues" evidence="1">
    <location>
        <begin position="206"/>
        <end position="222"/>
    </location>
</feature>
<feature type="compositionally biased region" description="Low complexity" evidence="1">
    <location>
        <begin position="373"/>
        <end position="387"/>
    </location>
</feature>
<feature type="compositionally biased region" description="Basic and acidic residues" evidence="1">
    <location>
        <begin position="175"/>
        <end position="188"/>
    </location>
</feature>
<feature type="region of interest" description="Disordered" evidence="1">
    <location>
        <begin position="15"/>
        <end position="101"/>
    </location>
</feature>
<feature type="compositionally biased region" description="Basic and acidic residues" evidence="1">
    <location>
        <begin position="74"/>
        <end position="97"/>
    </location>
</feature>
<feature type="compositionally biased region" description="Polar residues" evidence="1">
    <location>
        <begin position="273"/>
        <end position="285"/>
    </location>
</feature>
<dbReference type="AlphaFoldDB" id="A0A9P8UMN4"/>
<dbReference type="OrthoDB" id="5296at2759"/>
<feature type="compositionally biased region" description="Polar residues" evidence="1">
    <location>
        <begin position="453"/>
        <end position="463"/>
    </location>
</feature>
<accession>A0A9P8UMN4</accession>
<dbReference type="EMBL" id="JAGPXC010000003">
    <property type="protein sequence ID" value="KAH6655081.1"/>
    <property type="molecule type" value="Genomic_DNA"/>
</dbReference>
<feature type="compositionally biased region" description="Polar residues" evidence="1">
    <location>
        <begin position="240"/>
        <end position="252"/>
    </location>
</feature>
<organism evidence="2 3">
    <name type="scientific">Truncatella angustata</name>
    <dbReference type="NCBI Taxonomy" id="152316"/>
    <lineage>
        <taxon>Eukaryota</taxon>
        <taxon>Fungi</taxon>
        <taxon>Dikarya</taxon>
        <taxon>Ascomycota</taxon>
        <taxon>Pezizomycotina</taxon>
        <taxon>Sordariomycetes</taxon>
        <taxon>Xylariomycetidae</taxon>
        <taxon>Amphisphaeriales</taxon>
        <taxon>Sporocadaceae</taxon>
        <taxon>Truncatella</taxon>
    </lineage>
</organism>
<protein>
    <submittedName>
        <fullName evidence="2">Uncharacterized protein</fullName>
    </submittedName>
</protein>
<feature type="compositionally biased region" description="Basic and acidic residues" evidence="1">
    <location>
        <begin position="388"/>
        <end position="402"/>
    </location>
</feature>
<dbReference type="Proteomes" id="UP000758603">
    <property type="component" value="Unassembled WGS sequence"/>
</dbReference>
<keyword evidence="3" id="KW-1185">Reference proteome</keyword>
<evidence type="ECO:0000313" key="3">
    <source>
        <dbReference type="Proteomes" id="UP000758603"/>
    </source>
</evidence>
<sequence>MREGNDLDSFLQNGYWANSRATPDPRPSRSSRLPFYSYNDSSVPRSSHSTEYPTDLRRPSFHPPAPTVEDEVESIAKEHGSVVSAHPEEEPKHRGEPDQDSLIDVVHEYNPERRFVFVPNSSSATDDARDELKKSAKSKRTDGWAANTSPTKDSERYEANTCRKFTLVAPDGEEDKNKPKLEQDERGQRRQRRKSRLEELPSIVTEFDREGRGHDRRDDIRRSRSAAGVEPGPDDYFSPRRSSQRLQENTMLSPDVIKHSTKGRDRMYYDYSGATTPNQGRVRTSQTEDPHNKRSQRRPDEGMSRSYSTGPDPRQDPEPPRNVRRTSKEGSMAYNKDYSRYEKPRSYPERPSKTSRTGSSSATSRPDRESLRPRSSSFRSKRGSSPYEDSRYSSEEEYERRPEHRRGKSFVREERNGHLSTPVETSRDGRRSKPSTPLTSPRVSQRELLPESYENNLSRSPRSATFPIIRDNQKVYTKYPGEEDPLSRPLSRASTARSVLNSAAPIAIPVITAAAAVAVQNSVSPSDRRSSGIPVSEKPRVPTDTGPDSRSSSSSTPSSSNSSKRSSWQPHKFDPIKDGVQRDRWFPSYRRYSEGWKEDLPDLPDCSRTREEAGHMDWLTLPRCNNFNICPACYQSAFGDTEWRNAFVPAPFRPRDRPLKCDLGGTMWYRIAWLLTHKYRHPDLRLFQGLNNVTASHRPCSGTQPAVHVWYTIKDPATQHPVRGFNTCQYCAKSIETLLPNLSGVFVPMDSPAEARNGICSMRQYVSSSDPRKRFVDYFDLMETASDRALEASSAPDMHALADKVRELSLIDECYGSLPIRERKWYSMRSVPAFTACEECFNEVMSSQIERDFGGIQAEFYRTEKLDLAACQLYSSRMRRYFKHAVVNDDLEYFRNKVERRAGKEAEFYARIRDLDANVLGREWVDAEIERATGEWRRHE</sequence>
<feature type="region of interest" description="Disordered" evidence="1">
    <location>
        <begin position="114"/>
        <end position="497"/>
    </location>
</feature>